<evidence type="ECO:0000256" key="1">
    <source>
        <dbReference type="SAM" id="MobiDB-lite"/>
    </source>
</evidence>
<evidence type="ECO:0000313" key="2">
    <source>
        <dbReference type="EMBL" id="KAL3682635.1"/>
    </source>
</evidence>
<feature type="region of interest" description="Disordered" evidence="1">
    <location>
        <begin position="1"/>
        <end position="134"/>
    </location>
</feature>
<organism evidence="2 3">
    <name type="scientific">Riccia sorocarpa</name>
    <dbReference type="NCBI Taxonomy" id="122646"/>
    <lineage>
        <taxon>Eukaryota</taxon>
        <taxon>Viridiplantae</taxon>
        <taxon>Streptophyta</taxon>
        <taxon>Embryophyta</taxon>
        <taxon>Marchantiophyta</taxon>
        <taxon>Marchantiopsida</taxon>
        <taxon>Marchantiidae</taxon>
        <taxon>Marchantiales</taxon>
        <taxon>Ricciaceae</taxon>
        <taxon>Riccia</taxon>
    </lineage>
</organism>
<feature type="compositionally biased region" description="Basic and acidic residues" evidence="1">
    <location>
        <begin position="88"/>
        <end position="101"/>
    </location>
</feature>
<dbReference type="Proteomes" id="UP001633002">
    <property type="component" value="Unassembled WGS sequence"/>
</dbReference>
<evidence type="ECO:0000313" key="3">
    <source>
        <dbReference type="Proteomes" id="UP001633002"/>
    </source>
</evidence>
<feature type="compositionally biased region" description="Low complexity" evidence="1">
    <location>
        <begin position="108"/>
        <end position="120"/>
    </location>
</feature>
<keyword evidence="3" id="KW-1185">Reference proteome</keyword>
<protein>
    <submittedName>
        <fullName evidence="2">Uncharacterized protein</fullName>
    </submittedName>
</protein>
<feature type="compositionally biased region" description="Basic and acidic residues" evidence="1">
    <location>
        <begin position="18"/>
        <end position="29"/>
    </location>
</feature>
<comment type="caution">
    <text evidence="2">The sequence shown here is derived from an EMBL/GenBank/DDBJ whole genome shotgun (WGS) entry which is preliminary data.</text>
</comment>
<gene>
    <name evidence="2" type="ORF">R1sor_000657</name>
</gene>
<name>A0ABD3GTQ8_9MARC</name>
<reference evidence="2 3" key="1">
    <citation type="submission" date="2024-09" db="EMBL/GenBank/DDBJ databases">
        <title>Chromosome-scale assembly of Riccia sorocarpa.</title>
        <authorList>
            <person name="Paukszto L."/>
        </authorList>
    </citation>
    <scope>NUCLEOTIDE SEQUENCE [LARGE SCALE GENOMIC DNA]</scope>
    <source>
        <strain evidence="2">LP-2024</strain>
        <tissue evidence="2">Aerial parts of the thallus</tissue>
    </source>
</reference>
<sequence length="204" mass="23166">MSLDENDEMDLTEGVTAVKEESLPKDSGDVRSSMNLIDLEGGSDDDDDGHENLDFMSTDLDKDENQGMQDESPEIGNQEGRTPVAAAKEAEKEEINGENRSRREKRSVQSSMNSRSNNQRDTGDSKSGASEVTKSKSSLLSLYEECLRKKLEYWKQFIEYRYASLAEKWSVEAKRLKCQLVIELRKEGLTMQEIEEYVKFVDAD</sequence>
<feature type="compositionally biased region" description="Acidic residues" evidence="1">
    <location>
        <begin position="1"/>
        <end position="11"/>
    </location>
</feature>
<accession>A0ABD3GTQ8</accession>
<dbReference type="AlphaFoldDB" id="A0ABD3GTQ8"/>
<dbReference type="EMBL" id="JBJQOH010000006">
    <property type="protein sequence ID" value="KAL3682635.1"/>
    <property type="molecule type" value="Genomic_DNA"/>
</dbReference>
<proteinExistence type="predicted"/>